<dbReference type="Proteomes" id="UP000028980">
    <property type="component" value="Unassembled WGS sequence"/>
</dbReference>
<protein>
    <submittedName>
        <fullName evidence="1">Ribosome hibernation protein YhbH</fullName>
    </submittedName>
</protein>
<dbReference type="InterPro" id="IPR003489">
    <property type="entry name" value="RHF/RaiA"/>
</dbReference>
<dbReference type="Proteomes" id="UP000029647">
    <property type="component" value="Unassembled WGS sequence"/>
</dbReference>
<dbReference type="RefSeq" id="WP_042245895.1">
    <property type="nucleotide sequence ID" value="NZ_CP136694.1"/>
</dbReference>
<sequence length="99" mass="11547">MKVNVQSVNFNADVKLVEFIQERLDKLEHFYSKIINADVYMKVQKTSAPENKIIEVRLFVPGEDLIASKTCKSFEQCIDECSDALERQLKKRKEKQNSH</sequence>
<dbReference type="NCBIfam" id="TIGR00741">
    <property type="entry name" value="yfiA"/>
    <property type="match status" value="1"/>
</dbReference>
<organism evidence="1 4">
    <name type="scientific">Nonlabens ulvanivorans</name>
    <name type="common">Persicivirga ulvanivorans</name>
    <dbReference type="NCBI Taxonomy" id="906888"/>
    <lineage>
        <taxon>Bacteria</taxon>
        <taxon>Pseudomonadati</taxon>
        <taxon>Bacteroidota</taxon>
        <taxon>Flavobacteriia</taxon>
        <taxon>Flavobacteriales</taxon>
        <taxon>Flavobacteriaceae</taxon>
        <taxon>Nonlabens</taxon>
    </lineage>
</organism>
<dbReference type="EMBL" id="BBMM01000001">
    <property type="protein sequence ID" value="GAK99257.1"/>
    <property type="molecule type" value="Genomic_DNA"/>
</dbReference>
<reference evidence="4 5" key="1">
    <citation type="journal article" date="2014" name="Genome Announc.">
        <title>Draft Genome Sequences of Marine Flavobacterium Nonlabens Strains NR17, NR24, NR27, NR32, NR33, and Ara13.</title>
        <authorList>
            <person name="Nakanishi M."/>
            <person name="Meirelles P."/>
            <person name="Suzuki R."/>
            <person name="Takatani N."/>
            <person name="Mino S."/>
            <person name="Suda W."/>
            <person name="Oshima K."/>
            <person name="Hattori M."/>
            <person name="Ohkuma M."/>
            <person name="Hosokawa M."/>
            <person name="Miyashita K."/>
            <person name="Thompson F.L."/>
            <person name="Niwa A."/>
            <person name="Sawabe T."/>
            <person name="Sawabe T."/>
        </authorList>
    </citation>
    <scope>NUCLEOTIDE SEQUENCE [LARGE SCALE GENOMIC DNA]</scope>
    <source>
        <strain evidence="3">JCM 19275</strain>
        <strain evidence="1">JCM 19296</strain>
        <strain evidence="2">JCM 19314</strain>
        <strain evidence="6">JCM19275</strain>
        <strain evidence="4">JCM19296</strain>
        <strain evidence="5">JCM19314</strain>
    </source>
</reference>
<dbReference type="SUPFAM" id="SSF69754">
    <property type="entry name" value="Ribosome binding protein Y (YfiA homologue)"/>
    <property type="match status" value="1"/>
</dbReference>
<dbReference type="EMBL" id="BBLG01000001">
    <property type="protein sequence ID" value="GAK75370.1"/>
    <property type="molecule type" value="Genomic_DNA"/>
</dbReference>
<dbReference type="EMBL" id="BBNT01000004">
    <property type="protein sequence ID" value="GAL75133.1"/>
    <property type="molecule type" value="Genomic_DNA"/>
</dbReference>
<evidence type="ECO:0000313" key="1">
    <source>
        <dbReference type="EMBL" id="GAK75370.1"/>
    </source>
</evidence>
<name>A0A081D8X4_NONUL</name>
<evidence type="ECO:0000313" key="5">
    <source>
        <dbReference type="Proteomes" id="UP000029226"/>
    </source>
</evidence>
<dbReference type="AlphaFoldDB" id="A0A081D8X4"/>
<dbReference type="Proteomes" id="UP000029226">
    <property type="component" value="Unassembled WGS sequence"/>
</dbReference>
<proteinExistence type="predicted"/>
<evidence type="ECO:0000313" key="2">
    <source>
        <dbReference type="EMBL" id="GAK99257.1"/>
    </source>
</evidence>
<dbReference type="Pfam" id="PF02482">
    <property type="entry name" value="Ribosomal_S30AE"/>
    <property type="match status" value="1"/>
</dbReference>
<dbReference type="GeneID" id="90595933"/>
<dbReference type="CDD" id="cd00552">
    <property type="entry name" value="RaiA"/>
    <property type="match status" value="1"/>
</dbReference>
<evidence type="ECO:0000313" key="4">
    <source>
        <dbReference type="Proteomes" id="UP000028980"/>
    </source>
</evidence>
<gene>
    <name evidence="3" type="ORF">JCM19275_294</name>
    <name evidence="1" type="ORF">JCM19296_948</name>
    <name evidence="2" type="ORF">JCM19314_3288</name>
</gene>
<comment type="caution">
    <text evidence="1">The sequence shown here is derived from an EMBL/GenBank/DDBJ whole genome shotgun (WGS) entry which is preliminary data.</text>
</comment>
<dbReference type="Gene3D" id="3.30.160.100">
    <property type="entry name" value="Ribosome hibernation promotion factor-like"/>
    <property type="match status" value="1"/>
</dbReference>
<evidence type="ECO:0000313" key="3">
    <source>
        <dbReference type="EMBL" id="GAL75133.1"/>
    </source>
</evidence>
<evidence type="ECO:0000313" key="6">
    <source>
        <dbReference type="Proteomes" id="UP000029647"/>
    </source>
</evidence>
<dbReference type="InterPro" id="IPR036567">
    <property type="entry name" value="RHF-like"/>
</dbReference>
<accession>A0A081D8X4</accession>